<dbReference type="AlphaFoldDB" id="A0A0M2SRZ6"/>
<evidence type="ECO:0000313" key="2">
    <source>
        <dbReference type="Proteomes" id="UP000034287"/>
    </source>
</evidence>
<comment type="caution">
    <text evidence="1">The sequence shown here is derived from an EMBL/GenBank/DDBJ whole genome shotgun (WGS) entry which is preliminary data.</text>
</comment>
<protein>
    <recommendedName>
        <fullName evidence="3">STAS/SEC14 domain-containing protein</fullName>
    </recommendedName>
</protein>
<accession>A0A0M2SRZ6</accession>
<dbReference type="EMBL" id="LAYZ01000001">
    <property type="protein sequence ID" value="KKK35762.1"/>
    <property type="molecule type" value="Genomic_DNA"/>
</dbReference>
<dbReference type="InterPro" id="IPR038396">
    <property type="entry name" value="SpoIIAA-like_sf"/>
</dbReference>
<gene>
    <name evidence="1" type="ORF">WN59_02790</name>
</gene>
<dbReference type="InterPro" id="IPR036513">
    <property type="entry name" value="STAS_dom_sf"/>
</dbReference>
<keyword evidence="2" id="KW-1185">Reference proteome</keyword>
<proteinExistence type="predicted"/>
<dbReference type="InterPro" id="IPR021866">
    <property type="entry name" value="SpoIIAA-like"/>
</dbReference>
<evidence type="ECO:0008006" key="3">
    <source>
        <dbReference type="Google" id="ProtNLM"/>
    </source>
</evidence>
<dbReference type="PATRIC" id="fig|1432562.3.peg.573"/>
<name>A0A0M2SRZ6_9STAP</name>
<dbReference type="RefSeq" id="WP_046512192.1">
    <property type="nucleotide sequence ID" value="NZ_LAYZ01000001.1"/>
</dbReference>
<sequence>MIELWESEYTNIVQMTVDGKMTEEDVERVETFIDGHYGNEETLNAFVDIKNLGGTDLLGIVKGMLVDIKHWKQYGKFAVVTDSVWVEGGSTVSDLAPGIEVEQFDRAQKDQAWEWLKK</sequence>
<dbReference type="Pfam" id="PF11964">
    <property type="entry name" value="SpoIIAA-like"/>
    <property type="match status" value="1"/>
</dbReference>
<evidence type="ECO:0000313" key="1">
    <source>
        <dbReference type="EMBL" id="KKK35762.1"/>
    </source>
</evidence>
<dbReference type="SUPFAM" id="SSF52091">
    <property type="entry name" value="SpoIIaa-like"/>
    <property type="match status" value="1"/>
</dbReference>
<dbReference type="OrthoDB" id="2389786at2"/>
<dbReference type="STRING" id="1432562.WN59_02790"/>
<reference evidence="1 2" key="1">
    <citation type="submission" date="2015-04" db="EMBL/GenBank/DDBJ databases">
        <title>Taxonomic description and genome sequence of Salinicoccus sediminis sp. nov., a novel hyper halotolerant bacterium isolated from marine sediment.</title>
        <authorList>
            <person name="Mathan Kumar R."/>
            <person name="Kaur G."/>
            <person name="Kumar N."/>
            <person name="Kumar A."/>
            <person name="Singh N.K."/>
            <person name="Kaur N."/>
            <person name="Mayilraj S."/>
        </authorList>
    </citation>
    <scope>NUCLEOTIDE SEQUENCE [LARGE SCALE GENOMIC DNA]</scope>
    <source>
        <strain evidence="1 2">SV-16</strain>
    </source>
</reference>
<organism evidence="1 2">
    <name type="scientific">Salinicoccus sediminis</name>
    <dbReference type="NCBI Taxonomy" id="1432562"/>
    <lineage>
        <taxon>Bacteria</taxon>
        <taxon>Bacillati</taxon>
        <taxon>Bacillota</taxon>
        <taxon>Bacilli</taxon>
        <taxon>Bacillales</taxon>
        <taxon>Staphylococcaceae</taxon>
        <taxon>Salinicoccus</taxon>
    </lineage>
</organism>
<dbReference type="Proteomes" id="UP000034287">
    <property type="component" value="Unassembled WGS sequence"/>
</dbReference>
<dbReference type="Gene3D" id="3.40.50.10600">
    <property type="entry name" value="SpoIIaa-like domains"/>
    <property type="match status" value="1"/>
</dbReference>